<feature type="region of interest" description="Disordered" evidence="2">
    <location>
        <begin position="1024"/>
        <end position="1049"/>
    </location>
</feature>
<dbReference type="SMART" id="SM00239">
    <property type="entry name" value="C2"/>
    <property type="match status" value="1"/>
</dbReference>
<evidence type="ECO:0000313" key="4">
    <source>
        <dbReference type="EMBL" id="KAG6456839.1"/>
    </source>
</evidence>
<comment type="caution">
    <text evidence="4">The sequence shown here is derived from an EMBL/GenBank/DDBJ whole genome shotgun (WGS) entry which is preliminary data.</text>
</comment>
<gene>
    <name evidence="4" type="ORF">O3G_MSEX009995</name>
</gene>
<dbReference type="GO" id="GO:1905515">
    <property type="term" value="P:non-motile cilium assembly"/>
    <property type="evidence" value="ECO:0007669"/>
    <property type="project" value="TreeGrafter"/>
</dbReference>
<dbReference type="InterPro" id="IPR035892">
    <property type="entry name" value="C2_domain_sf"/>
</dbReference>
<sequence length="1392" mass="159467">MSENIELCSFKNIDESDTEEYHEINEDMQHETVFMKKSVNPPDHCDFFTKYDVSIYAKKVIRKKKKLKKKKSTELLDIVTSEIATIPVPLVESVLTRVEYDENFIKCHLIEAHRDWRTIAKLHREDMEHGWKGTEVVSLSPIFPRVLQNVIVDNNEIPVEYVEPAMYSDLLSNIDKDDHQSSKFLGIAVKNINFKHHHEFSLEKLLSVKLNELFEEYNNNIRSLKEIARDIKVNRETKNNLIEDITKATNKKRDDVRFDSTVREYTGKMLLSKEKYKDLIKKQKEVIHKIISVWSDLEMVREKKGFTLTPYVLEVKERDLQGDDEKLFNELLKSELTDALDRIEYEFVSKCIEYKEIKAKEKSEKATKTSITKPKLIIDEEALKGEAEELVSDIVASERIDLNLKKDINIFNSMKETKKYQFFFEMYVDNVFVCQSEHYSSSDIDTIEFTETFSIQIVPNNKVLTIVLCENNEKVSFLVFNLLEITISNEDAGFSKKQFLYETTVKSSSKCVGSGVSIKEIAAINKVRLKSSNLFKKDLVTVCEVDLKIGWNKELNENLVESVKSSMEFGRRLKRLMHGIDKVNIETMQDIISKIYGKNIREDEKIINTLQDLCKCKIKDADTIPFDEASPEFVRIKLLLLRNNGGFANIENKMVPIHASQISTEQLSCLQKFGQNDFNMDYFTDKQVGMYPLELQRFVSAKYMEKLNKNMLKNLDELLLKKTHKDVVRDVSLRSIFSRDNSISLASVTNITKQQIFKESLNKEEEISVTIIRAFNLLDRSSAILENGDDDGETIAGYKVRPLRPFVHVSYHGDSVQTVTSIGCHPSWNHTLRIKTILKPLSSLHINVYDEYKVNITGAYSDEEHSNKTVHYRYYNKWLGTLEVPISTVLSLGTLKGTFKIATPPVIFGYESAQIKESSSLIPEINQLLKKDTSFITLQITTSLSNLGGLHDYNLPIPSGIEDDYVIKHLNNILTEYINDFPSRSITLTFIDSTGANKCVTQFLQAIPPPNQDCFPKNPKTCESALSKSSGVSKSSSSKSSGRRKEIDLEKGSPIVEKDSLYSTREGSWKTGDNLTKAVNGCLRYVALIPSYDVTETHAVTLMGLELLKVLHGSPLDHTILLASFFLYLGIKFFISIGVGLPRGRSSYVLIKYNKITQKIVQVNDLVIKKGIFGQGDGCVWYVCDAVSGERHELRDVGSPMKTVEYVFDNENIWLNMQPSQDCDCVSFDFSRSSDWQPVFDKSIFVMQQLPVSEIGLYSAPHAAEDLRQNLEARIKRKVQKWRPHMKTVWNRYCSGVLRDMLPHWEYWAFNPSENKPIVNQKLKQLMVTYKIFGFPLNMPFVSTKCMTSRVKSTGLHLTDEPGAEFALAVDVFSYPNNVVSVWVYIATISRI</sequence>
<dbReference type="Pfam" id="PF00168">
    <property type="entry name" value="C2"/>
    <property type="match status" value="1"/>
</dbReference>
<feature type="compositionally biased region" description="Low complexity" evidence="2">
    <location>
        <begin position="1027"/>
        <end position="1040"/>
    </location>
</feature>
<accession>A0A921ZFK6</accession>
<dbReference type="Pfam" id="PF24652">
    <property type="entry name" value="CEP76_C"/>
    <property type="match status" value="1"/>
</dbReference>
<dbReference type="PANTHER" id="PTHR20837">
    <property type="entry name" value="CENTROSOMAL PROTEIN-RELATED"/>
    <property type="match status" value="1"/>
</dbReference>
<reference evidence="4" key="1">
    <citation type="journal article" date="2016" name="Insect Biochem. Mol. Biol.">
        <title>Multifaceted biological insights from a draft genome sequence of the tobacco hornworm moth, Manduca sexta.</title>
        <authorList>
            <person name="Kanost M.R."/>
            <person name="Arrese E.L."/>
            <person name="Cao X."/>
            <person name="Chen Y.R."/>
            <person name="Chellapilla S."/>
            <person name="Goldsmith M.R."/>
            <person name="Grosse-Wilde E."/>
            <person name="Heckel D.G."/>
            <person name="Herndon N."/>
            <person name="Jiang H."/>
            <person name="Papanicolaou A."/>
            <person name="Qu J."/>
            <person name="Soulages J.L."/>
            <person name="Vogel H."/>
            <person name="Walters J."/>
            <person name="Waterhouse R.M."/>
            <person name="Ahn S.J."/>
            <person name="Almeida F.C."/>
            <person name="An C."/>
            <person name="Aqrawi P."/>
            <person name="Bretschneider A."/>
            <person name="Bryant W.B."/>
            <person name="Bucks S."/>
            <person name="Chao H."/>
            <person name="Chevignon G."/>
            <person name="Christen J.M."/>
            <person name="Clarke D.F."/>
            <person name="Dittmer N.T."/>
            <person name="Ferguson L.C.F."/>
            <person name="Garavelou S."/>
            <person name="Gordon K.H.J."/>
            <person name="Gunaratna R.T."/>
            <person name="Han Y."/>
            <person name="Hauser F."/>
            <person name="He Y."/>
            <person name="Heidel-Fischer H."/>
            <person name="Hirsh A."/>
            <person name="Hu Y."/>
            <person name="Jiang H."/>
            <person name="Kalra D."/>
            <person name="Klinner C."/>
            <person name="Konig C."/>
            <person name="Kovar C."/>
            <person name="Kroll A.R."/>
            <person name="Kuwar S.S."/>
            <person name="Lee S.L."/>
            <person name="Lehman R."/>
            <person name="Li K."/>
            <person name="Li Z."/>
            <person name="Liang H."/>
            <person name="Lovelace S."/>
            <person name="Lu Z."/>
            <person name="Mansfield J.H."/>
            <person name="McCulloch K.J."/>
            <person name="Mathew T."/>
            <person name="Morton B."/>
            <person name="Muzny D.M."/>
            <person name="Neunemann D."/>
            <person name="Ongeri F."/>
            <person name="Pauchet Y."/>
            <person name="Pu L.L."/>
            <person name="Pyrousis I."/>
            <person name="Rao X.J."/>
            <person name="Redding A."/>
            <person name="Roesel C."/>
            <person name="Sanchez-Gracia A."/>
            <person name="Schaack S."/>
            <person name="Shukla A."/>
            <person name="Tetreau G."/>
            <person name="Wang Y."/>
            <person name="Xiong G.H."/>
            <person name="Traut W."/>
            <person name="Walsh T.K."/>
            <person name="Worley K.C."/>
            <person name="Wu D."/>
            <person name="Wu W."/>
            <person name="Wu Y.Q."/>
            <person name="Zhang X."/>
            <person name="Zou Z."/>
            <person name="Zucker H."/>
            <person name="Briscoe A.D."/>
            <person name="Burmester T."/>
            <person name="Clem R.J."/>
            <person name="Feyereisen R."/>
            <person name="Grimmelikhuijzen C.J.P."/>
            <person name="Hamodrakas S.J."/>
            <person name="Hansson B.S."/>
            <person name="Huguet E."/>
            <person name="Jermiin L.S."/>
            <person name="Lan Q."/>
            <person name="Lehman H.K."/>
            <person name="Lorenzen M."/>
            <person name="Merzendorfer H."/>
            <person name="Michalopoulos I."/>
            <person name="Morton D.B."/>
            <person name="Muthukrishnan S."/>
            <person name="Oakeshott J.G."/>
            <person name="Palmer W."/>
            <person name="Park Y."/>
            <person name="Passarelli A.L."/>
            <person name="Rozas J."/>
            <person name="Schwartz L.M."/>
            <person name="Smith W."/>
            <person name="Southgate A."/>
            <person name="Vilcinskas A."/>
            <person name="Vogt R."/>
            <person name="Wang P."/>
            <person name="Werren J."/>
            <person name="Yu X.Q."/>
            <person name="Zhou J.J."/>
            <person name="Brown S.J."/>
            <person name="Scherer S.E."/>
            <person name="Richards S."/>
            <person name="Blissard G.W."/>
        </authorList>
    </citation>
    <scope>NUCLEOTIDE SEQUENCE</scope>
</reference>
<organism evidence="4 5">
    <name type="scientific">Manduca sexta</name>
    <name type="common">Tobacco hawkmoth</name>
    <name type="synonym">Tobacco hornworm</name>
    <dbReference type="NCBI Taxonomy" id="7130"/>
    <lineage>
        <taxon>Eukaryota</taxon>
        <taxon>Metazoa</taxon>
        <taxon>Ecdysozoa</taxon>
        <taxon>Arthropoda</taxon>
        <taxon>Hexapoda</taxon>
        <taxon>Insecta</taxon>
        <taxon>Pterygota</taxon>
        <taxon>Neoptera</taxon>
        <taxon>Endopterygota</taxon>
        <taxon>Lepidoptera</taxon>
        <taxon>Glossata</taxon>
        <taxon>Ditrysia</taxon>
        <taxon>Bombycoidea</taxon>
        <taxon>Sphingidae</taxon>
        <taxon>Sphinginae</taxon>
        <taxon>Sphingini</taxon>
        <taxon>Manduca</taxon>
    </lineage>
</organism>
<protein>
    <recommendedName>
        <fullName evidence="3">C2 domain-containing protein</fullName>
    </recommendedName>
</protein>
<evidence type="ECO:0000313" key="5">
    <source>
        <dbReference type="Proteomes" id="UP000791440"/>
    </source>
</evidence>
<dbReference type="GO" id="GO:1904491">
    <property type="term" value="P:protein localization to ciliary transition zone"/>
    <property type="evidence" value="ECO:0007669"/>
    <property type="project" value="TreeGrafter"/>
</dbReference>
<keyword evidence="5" id="KW-1185">Reference proteome</keyword>
<reference evidence="4" key="2">
    <citation type="submission" date="2020-12" db="EMBL/GenBank/DDBJ databases">
        <authorList>
            <person name="Kanost M."/>
        </authorList>
    </citation>
    <scope>NUCLEOTIDE SEQUENCE</scope>
</reference>
<dbReference type="SUPFAM" id="SSF49562">
    <property type="entry name" value="C2 domain (Calcium/lipid-binding domain, CaLB)"/>
    <property type="match status" value="1"/>
</dbReference>
<name>A0A921ZFK6_MANSE</name>
<dbReference type="InterPro" id="IPR052434">
    <property type="entry name" value="Tectonic-like_complex_comp"/>
</dbReference>
<evidence type="ECO:0000259" key="3">
    <source>
        <dbReference type="PROSITE" id="PS50004"/>
    </source>
</evidence>
<dbReference type="PROSITE" id="PS50004">
    <property type="entry name" value="C2"/>
    <property type="match status" value="1"/>
</dbReference>
<dbReference type="Proteomes" id="UP000791440">
    <property type="component" value="Unassembled WGS sequence"/>
</dbReference>
<dbReference type="EMBL" id="JH668526">
    <property type="protein sequence ID" value="KAG6456839.1"/>
    <property type="molecule type" value="Genomic_DNA"/>
</dbReference>
<feature type="domain" description="C2" evidence="3">
    <location>
        <begin position="747"/>
        <end position="899"/>
    </location>
</feature>
<dbReference type="PANTHER" id="PTHR20837:SF0">
    <property type="entry name" value="COILED-COIL AND C2 DOMAIN-CONTAINING PROTEIN 2A"/>
    <property type="match status" value="1"/>
</dbReference>
<keyword evidence="1" id="KW-0175">Coiled coil</keyword>
<dbReference type="GO" id="GO:0035869">
    <property type="term" value="C:ciliary transition zone"/>
    <property type="evidence" value="ECO:0007669"/>
    <property type="project" value="TreeGrafter"/>
</dbReference>
<dbReference type="InterPro" id="IPR056290">
    <property type="entry name" value="CEPT76/DRC7_peptidase-like_dom"/>
</dbReference>
<dbReference type="Gene3D" id="2.60.40.150">
    <property type="entry name" value="C2 domain"/>
    <property type="match status" value="1"/>
</dbReference>
<evidence type="ECO:0000256" key="1">
    <source>
        <dbReference type="SAM" id="Coils"/>
    </source>
</evidence>
<feature type="coiled-coil region" evidence="1">
    <location>
        <begin position="207"/>
        <end position="234"/>
    </location>
</feature>
<proteinExistence type="predicted"/>
<dbReference type="Pfam" id="PF24656">
    <property type="entry name" value="CEPT76_peptidase"/>
    <property type="match status" value="1"/>
</dbReference>
<dbReference type="InterPro" id="IPR056288">
    <property type="entry name" value="CEP76_C"/>
</dbReference>
<dbReference type="InterPro" id="IPR000008">
    <property type="entry name" value="C2_dom"/>
</dbReference>
<evidence type="ECO:0000256" key="2">
    <source>
        <dbReference type="SAM" id="MobiDB-lite"/>
    </source>
</evidence>